<evidence type="ECO:0000256" key="12">
    <source>
        <dbReference type="RuleBase" id="RU361274"/>
    </source>
</evidence>
<proteinExistence type="inferred from homology"/>
<evidence type="ECO:0000256" key="10">
    <source>
        <dbReference type="ARBA" id="ARBA00048968"/>
    </source>
</evidence>
<reference evidence="13" key="1">
    <citation type="submission" date="2020-09" db="EMBL/GenBank/DDBJ databases">
        <title>Bacillus faecalis sp. nov., a moderately halophilic bacterium isolated from cow faeces.</title>
        <authorList>
            <person name="Jiang L."/>
            <person name="Lee J."/>
        </authorList>
    </citation>
    <scope>NUCLEOTIDE SEQUENCE</scope>
    <source>
        <strain evidence="13">AGMB 02131</strain>
    </source>
</reference>
<keyword evidence="5" id="KW-0808">Transferase</keyword>
<accession>A0A927H9E8</accession>
<name>A0A927H9E8_9BACI</name>
<evidence type="ECO:0000313" key="14">
    <source>
        <dbReference type="Proteomes" id="UP000602076"/>
    </source>
</evidence>
<dbReference type="Gene3D" id="3.60.140.10">
    <property type="entry name" value="CNF1/YfiH-like putative cysteine hydrolases"/>
    <property type="match status" value="1"/>
</dbReference>
<dbReference type="Proteomes" id="UP000602076">
    <property type="component" value="Unassembled WGS sequence"/>
</dbReference>
<evidence type="ECO:0000256" key="6">
    <source>
        <dbReference type="ARBA" id="ARBA00022723"/>
    </source>
</evidence>
<evidence type="ECO:0000256" key="9">
    <source>
        <dbReference type="ARBA" id="ARBA00047989"/>
    </source>
</evidence>
<sequence length="275" mass="30438">MNEIFVKKAERYYSIADWEKSNNMLVVGFTTKNGGCSEAPFHSLNMGYHVGDDEKCVTKNRQLLAQDIGMPLTEWVGAEQTHRSNIMKITAADKGRGAADYVSAFRDTDGFYTNEPGILLTLCYADCVPIYFYAPSAGYIGMVHAGWKGTVAKIAAEMIEKWQAEGISPKDIKAVIGPSICGGCYIVDDRIIDQVKLVCGESQPYHEVSEGQYELDLKQLNQSILQGAGVTDIAVTNFCTSCVDKDFFSHRRDKGKTGRLMSFIGWKEAFTQSES</sequence>
<keyword evidence="14" id="KW-1185">Reference proteome</keyword>
<dbReference type="SUPFAM" id="SSF64438">
    <property type="entry name" value="CNF1/YfiH-like putative cysteine hydrolases"/>
    <property type="match status" value="1"/>
</dbReference>
<dbReference type="EMBL" id="JACXSI010000001">
    <property type="protein sequence ID" value="MBD3106809.1"/>
    <property type="molecule type" value="Genomic_DNA"/>
</dbReference>
<comment type="catalytic activity">
    <reaction evidence="1">
        <text>inosine + phosphate = alpha-D-ribose 1-phosphate + hypoxanthine</text>
        <dbReference type="Rhea" id="RHEA:27646"/>
        <dbReference type="ChEBI" id="CHEBI:17368"/>
        <dbReference type="ChEBI" id="CHEBI:17596"/>
        <dbReference type="ChEBI" id="CHEBI:43474"/>
        <dbReference type="ChEBI" id="CHEBI:57720"/>
        <dbReference type="EC" id="2.4.2.1"/>
    </reaction>
    <physiologicalReaction direction="left-to-right" evidence="1">
        <dbReference type="Rhea" id="RHEA:27647"/>
    </physiologicalReaction>
</comment>
<dbReference type="Pfam" id="PF02578">
    <property type="entry name" value="Cu-oxidase_4"/>
    <property type="match status" value="1"/>
</dbReference>
<dbReference type="GO" id="GO:0017061">
    <property type="term" value="F:S-methyl-5-thioadenosine phosphorylase activity"/>
    <property type="evidence" value="ECO:0007669"/>
    <property type="project" value="UniProtKB-EC"/>
</dbReference>
<evidence type="ECO:0000313" key="13">
    <source>
        <dbReference type="EMBL" id="MBD3106809.1"/>
    </source>
</evidence>
<evidence type="ECO:0000256" key="5">
    <source>
        <dbReference type="ARBA" id="ARBA00022679"/>
    </source>
</evidence>
<evidence type="ECO:0000256" key="1">
    <source>
        <dbReference type="ARBA" id="ARBA00000553"/>
    </source>
</evidence>
<evidence type="ECO:0000256" key="2">
    <source>
        <dbReference type="ARBA" id="ARBA00001947"/>
    </source>
</evidence>
<evidence type="ECO:0000256" key="7">
    <source>
        <dbReference type="ARBA" id="ARBA00022801"/>
    </source>
</evidence>
<dbReference type="InterPro" id="IPR038371">
    <property type="entry name" value="Cu_polyphenol_OxRdtase_sf"/>
</dbReference>
<comment type="caution">
    <text evidence="13">The sequence shown here is derived from an EMBL/GenBank/DDBJ whole genome shotgun (WGS) entry which is preliminary data.</text>
</comment>
<dbReference type="GO" id="GO:0016787">
    <property type="term" value="F:hydrolase activity"/>
    <property type="evidence" value="ECO:0007669"/>
    <property type="project" value="UniProtKB-KW"/>
</dbReference>
<keyword evidence="7" id="KW-0378">Hydrolase</keyword>
<comment type="cofactor">
    <cofactor evidence="2">
        <name>Zn(2+)</name>
        <dbReference type="ChEBI" id="CHEBI:29105"/>
    </cofactor>
</comment>
<evidence type="ECO:0000256" key="4">
    <source>
        <dbReference type="ARBA" id="ARBA00007353"/>
    </source>
</evidence>
<dbReference type="AlphaFoldDB" id="A0A927H9E8"/>
<comment type="catalytic activity">
    <reaction evidence="10">
        <text>adenosine + phosphate = alpha-D-ribose 1-phosphate + adenine</text>
        <dbReference type="Rhea" id="RHEA:27642"/>
        <dbReference type="ChEBI" id="CHEBI:16335"/>
        <dbReference type="ChEBI" id="CHEBI:16708"/>
        <dbReference type="ChEBI" id="CHEBI:43474"/>
        <dbReference type="ChEBI" id="CHEBI:57720"/>
        <dbReference type="EC" id="2.4.2.1"/>
    </reaction>
    <physiologicalReaction direction="left-to-right" evidence="10">
        <dbReference type="Rhea" id="RHEA:27643"/>
    </physiologicalReaction>
</comment>
<comment type="similarity">
    <text evidence="4 12">Belongs to the purine nucleoside phosphorylase YfiH/LACC1 family.</text>
</comment>
<dbReference type="InterPro" id="IPR011324">
    <property type="entry name" value="Cytotoxic_necrot_fac-like_cat"/>
</dbReference>
<keyword evidence="6" id="KW-0479">Metal-binding</keyword>
<dbReference type="NCBIfam" id="TIGR00726">
    <property type="entry name" value="peptidoglycan editing factor PgeF"/>
    <property type="match status" value="1"/>
</dbReference>
<comment type="function">
    <text evidence="3">Purine nucleoside enzyme that catalyzes the phosphorolysis of adenosine and inosine nucleosides, yielding D-ribose 1-phosphate and the respective free bases, adenine and hypoxanthine. Also catalyzes the phosphorolysis of S-methyl-5'-thioadenosine into adenine and S-methyl-5-thio-alpha-D-ribose 1-phosphate. Also has adenosine deaminase activity.</text>
</comment>
<gene>
    <name evidence="13" type="primary">pgeF</name>
    <name evidence="13" type="ORF">IEO70_00265</name>
</gene>
<comment type="catalytic activity">
    <reaction evidence="9">
        <text>adenosine + H2O + H(+) = inosine + NH4(+)</text>
        <dbReference type="Rhea" id="RHEA:24408"/>
        <dbReference type="ChEBI" id="CHEBI:15377"/>
        <dbReference type="ChEBI" id="CHEBI:15378"/>
        <dbReference type="ChEBI" id="CHEBI:16335"/>
        <dbReference type="ChEBI" id="CHEBI:17596"/>
        <dbReference type="ChEBI" id="CHEBI:28938"/>
        <dbReference type="EC" id="3.5.4.4"/>
    </reaction>
    <physiologicalReaction direction="left-to-right" evidence="9">
        <dbReference type="Rhea" id="RHEA:24409"/>
    </physiologicalReaction>
</comment>
<protein>
    <recommendedName>
        <fullName evidence="12">Purine nucleoside phosphorylase</fullName>
    </recommendedName>
</protein>
<evidence type="ECO:0000256" key="8">
    <source>
        <dbReference type="ARBA" id="ARBA00022833"/>
    </source>
</evidence>
<dbReference type="PANTHER" id="PTHR30616:SF2">
    <property type="entry name" value="PURINE NUCLEOSIDE PHOSPHORYLASE LACC1"/>
    <property type="match status" value="1"/>
</dbReference>
<evidence type="ECO:0000256" key="3">
    <source>
        <dbReference type="ARBA" id="ARBA00003215"/>
    </source>
</evidence>
<organism evidence="13 14">
    <name type="scientific">Peribacillus faecalis</name>
    <dbReference type="NCBI Taxonomy" id="2772559"/>
    <lineage>
        <taxon>Bacteria</taxon>
        <taxon>Bacillati</taxon>
        <taxon>Bacillota</taxon>
        <taxon>Bacilli</taxon>
        <taxon>Bacillales</taxon>
        <taxon>Bacillaceae</taxon>
        <taxon>Peribacillus</taxon>
    </lineage>
</organism>
<evidence type="ECO:0000256" key="11">
    <source>
        <dbReference type="ARBA" id="ARBA00049893"/>
    </source>
</evidence>
<dbReference type="PANTHER" id="PTHR30616">
    <property type="entry name" value="UNCHARACTERIZED PROTEIN YFIH"/>
    <property type="match status" value="1"/>
</dbReference>
<dbReference type="InterPro" id="IPR003730">
    <property type="entry name" value="Cu_polyphenol_OxRdtase"/>
</dbReference>
<dbReference type="GO" id="GO:0005507">
    <property type="term" value="F:copper ion binding"/>
    <property type="evidence" value="ECO:0007669"/>
    <property type="project" value="TreeGrafter"/>
</dbReference>
<dbReference type="CDD" id="cd16833">
    <property type="entry name" value="YfiH"/>
    <property type="match status" value="1"/>
</dbReference>
<dbReference type="RefSeq" id="WP_190996356.1">
    <property type="nucleotide sequence ID" value="NZ_JACXSI010000001.1"/>
</dbReference>
<keyword evidence="8" id="KW-0862">Zinc</keyword>
<comment type="catalytic activity">
    <reaction evidence="11">
        <text>S-methyl-5'-thioadenosine + phosphate = 5-(methylsulfanyl)-alpha-D-ribose 1-phosphate + adenine</text>
        <dbReference type="Rhea" id="RHEA:11852"/>
        <dbReference type="ChEBI" id="CHEBI:16708"/>
        <dbReference type="ChEBI" id="CHEBI:17509"/>
        <dbReference type="ChEBI" id="CHEBI:43474"/>
        <dbReference type="ChEBI" id="CHEBI:58533"/>
        <dbReference type="EC" id="2.4.2.28"/>
    </reaction>
    <physiologicalReaction direction="left-to-right" evidence="11">
        <dbReference type="Rhea" id="RHEA:11853"/>
    </physiologicalReaction>
</comment>